<keyword evidence="9" id="KW-0378">Hydrolase</keyword>
<dbReference type="InterPro" id="IPR003356">
    <property type="entry name" value="DNA_methylase_A-5"/>
</dbReference>
<comment type="caution">
    <text evidence="9">The sequence shown here is derived from an EMBL/GenBank/DDBJ whole genome shotgun (WGS) entry which is preliminary data.</text>
</comment>
<dbReference type="InterPro" id="IPR029063">
    <property type="entry name" value="SAM-dependent_MTases_sf"/>
</dbReference>
<keyword evidence="4" id="KW-0808">Transferase</keyword>
<evidence type="ECO:0000256" key="4">
    <source>
        <dbReference type="ARBA" id="ARBA00022679"/>
    </source>
</evidence>
<dbReference type="PANTHER" id="PTHR42933:SF3">
    <property type="entry name" value="TYPE I RESTRICTION ENZYME MJAVIII METHYLASE SUBUNIT"/>
    <property type="match status" value="1"/>
</dbReference>
<protein>
    <recommendedName>
        <fullName evidence="2">site-specific DNA-methyltransferase (adenine-specific)</fullName>
        <ecNumber evidence="2">2.1.1.72</ecNumber>
    </recommendedName>
</protein>
<dbReference type="Proteomes" id="UP000598271">
    <property type="component" value="Unassembled WGS sequence"/>
</dbReference>
<evidence type="ECO:0000313" key="10">
    <source>
        <dbReference type="Proteomes" id="UP000598271"/>
    </source>
</evidence>
<keyword evidence="10" id="KW-1185">Reference proteome</keyword>
<dbReference type="GO" id="GO:0004519">
    <property type="term" value="F:endonuclease activity"/>
    <property type="evidence" value="ECO:0007669"/>
    <property type="project" value="UniProtKB-KW"/>
</dbReference>
<dbReference type="PRINTS" id="PR00507">
    <property type="entry name" value="N12N6MTFRASE"/>
</dbReference>
<evidence type="ECO:0000259" key="8">
    <source>
        <dbReference type="Pfam" id="PF02384"/>
    </source>
</evidence>
<dbReference type="GO" id="GO:0009307">
    <property type="term" value="P:DNA restriction-modification system"/>
    <property type="evidence" value="ECO:0007669"/>
    <property type="project" value="UniProtKB-KW"/>
</dbReference>
<keyword evidence="9" id="KW-0255">Endonuclease</keyword>
<comment type="similarity">
    <text evidence="1">Belongs to the N(4)/N(6)-methyltransferase family.</text>
</comment>
<evidence type="ECO:0000256" key="7">
    <source>
        <dbReference type="ARBA" id="ARBA00047942"/>
    </source>
</evidence>
<evidence type="ECO:0000256" key="5">
    <source>
        <dbReference type="ARBA" id="ARBA00022691"/>
    </source>
</evidence>
<evidence type="ECO:0000256" key="3">
    <source>
        <dbReference type="ARBA" id="ARBA00022603"/>
    </source>
</evidence>
<dbReference type="Pfam" id="PF02384">
    <property type="entry name" value="N6_Mtase"/>
    <property type="match status" value="1"/>
</dbReference>
<keyword evidence="3" id="KW-0489">Methyltransferase</keyword>
<keyword evidence="9" id="KW-0540">Nuclease</keyword>
<evidence type="ECO:0000256" key="6">
    <source>
        <dbReference type="ARBA" id="ARBA00022747"/>
    </source>
</evidence>
<dbReference type="SUPFAM" id="SSF53335">
    <property type="entry name" value="S-adenosyl-L-methionine-dependent methyltransferases"/>
    <property type="match status" value="1"/>
</dbReference>
<dbReference type="GO" id="GO:0003677">
    <property type="term" value="F:DNA binding"/>
    <property type="evidence" value="ECO:0007669"/>
    <property type="project" value="InterPro"/>
</dbReference>
<keyword evidence="6" id="KW-0680">Restriction system</keyword>
<dbReference type="EMBL" id="BMXF01000001">
    <property type="protein sequence ID" value="GHB64116.1"/>
    <property type="molecule type" value="Genomic_DNA"/>
</dbReference>
<dbReference type="AlphaFoldDB" id="A0A8J3D1I4"/>
<keyword evidence="5" id="KW-0949">S-adenosyl-L-methionine</keyword>
<gene>
    <name evidence="9" type="ORF">GCM10007390_17490</name>
</gene>
<feature type="domain" description="DNA methylase adenine-specific" evidence="8">
    <location>
        <begin position="90"/>
        <end position="198"/>
    </location>
</feature>
<accession>A0A8J3D1I4</accession>
<evidence type="ECO:0000256" key="2">
    <source>
        <dbReference type="ARBA" id="ARBA00011900"/>
    </source>
</evidence>
<dbReference type="EC" id="2.1.1.72" evidence="2"/>
<dbReference type="GO" id="GO:0009007">
    <property type="term" value="F:site-specific DNA-methyltransferase (adenine-specific) activity"/>
    <property type="evidence" value="ECO:0007669"/>
    <property type="project" value="UniProtKB-EC"/>
</dbReference>
<sequence>MGYMMDAPRSVGPMIKILRDMGQYRYDPADVFRDWIDYSVGCFLVHGDREMAERMLAKYKADYVQLGNLLRAWMEVMDKEIADDGRSWFDALGTVYEYLASSSKRQWLGQFFTPPDVCDLMTQINTDPAQPMRGKRINDPAVGSGRTLLSFNAYHPGNYVCGEDLDPICAKMTVLNMAMHGCQGQVCCQDSLRTDDWRFGYEVNPLHATGGPPIPHLLPITKEQSVAWQVMQSLVREAADRKAEPKVVVPPPIEVKPKVGQLSLF</sequence>
<organism evidence="9 10">
    <name type="scientific">Persicitalea jodogahamensis</name>
    <dbReference type="NCBI Taxonomy" id="402147"/>
    <lineage>
        <taxon>Bacteria</taxon>
        <taxon>Pseudomonadati</taxon>
        <taxon>Bacteroidota</taxon>
        <taxon>Cytophagia</taxon>
        <taxon>Cytophagales</taxon>
        <taxon>Spirosomataceae</taxon>
        <taxon>Persicitalea</taxon>
    </lineage>
</organism>
<dbReference type="GO" id="GO:0032259">
    <property type="term" value="P:methylation"/>
    <property type="evidence" value="ECO:0007669"/>
    <property type="project" value="UniProtKB-KW"/>
</dbReference>
<evidence type="ECO:0000256" key="1">
    <source>
        <dbReference type="ARBA" id="ARBA00006594"/>
    </source>
</evidence>
<dbReference type="PANTHER" id="PTHR42933">
    <property type="entry name" value="SLR6095 PROTEIN"/>
    <property type="match status" value="1"/>
</dbReference>
<name>A0A8J3D1I4_9BACT</name>
<comment type="catalytic activity">
    <reaction evidence="7">
        <text>a 2'-deoxyadenosine in DNA + S-adenosyl-L-methionine = an N(6)-methyl-2'-deoxyadenosine in DNA + S-adenosyl-L-homocysteine + H(+)</text>
        <dbReference type="Rhea" id="RHEA:15197"/>
        <dbReference type="Rhea" id="RHEA-COMP:12418"/>
        <dbReference type="Rhea" id="RHEA-COMP:12419"/>
        <dbReference type="ChEBI" id="CHEBI:15378"/>
        <dbReference type="ChEBI" id="CHEBI:57856"/>
        <dbReference type="ChEBI" id="CHEBI:59789"/>
        <dbReference type="ChEBI" id="CHEBI:90615"/>
        <dbReference type="ChEBI" id="CHEBI:90616"/>
        <dbReference type="EC" id="2.1.1.72"/>
    </reaction>
</comment>
<evidence type="ECO:0000313" key="9">
    <source>
        <dbReference type="EMBL" id="GHB64116.1"/>
    </source>
</evidence>
<dbReference type="GO" id="GO:0008170">
    <property type="term" value="F:N-methyltransferase activity"/>
    <property type="evidence" value="ECO:0007669"/>
    <property type="project" value="InterPro"/>
</dbReference>
<proteinExistence type="inferred from homology"/>
<dbReference type="Gene3D" id="3.40.50.150">
    <property type="entry name" value="Vaccinia Virus protein VP39"/>
    <property type="match status" value="1"/>
</dbReference>
<reference evidence="9 10" key="1">
    <citation type="journal article" date="2014" name="Int. J. Syst. Evol. Microbiol.">
        <title>Complete genome sequence of Corynebacterium casei LMG S-19264T (=DSM 44701T), isolated from a smear-ripened cheese.</title>
        <authorList>
            <consortium name="US DOE Joint Genome Institute (JGI-PGF)"/>
            <person name="Walter F."/>
            <person name="Albersmeier A."/>
            <person name="Kalinowski J."/>
            <person name="Ruckert C."/>
        </authorList>
    </citation>
    <scope>NUCLEOTIDE SEQUENCE [LARGE SCALE GENOMIC DNA]</scope>
    <source>
        <strain evidence="9 10">KCTC 12866</strain>
    </source>
</reference>
<dbReference type="InterPro" id="IPR051537">
    <property type="entry name" value="DNA_Adenine_Mtase"/>
</dbReference>